<proteinExistence type="predicted"/>
<protein>
    <submittedName>
        <fullName evidence="1">Uncharacterized protein</fullName>
    </submittedName>
</protein>
<gene>
    <name evidence="1" type="ORF">NEZAVI_LOCUS13485</name>
</gene>
<accession>A0A9P0HM37</accession>
<organism evidence="1 2">
    <name type="scientific">Nezara viridula</name>
    <name type="common">Southern green stink bug</name>
    <name type="synonym">Cimex viridulus</name>
    <dbReference type="NCBI Taxonomy" id="85310"/>
    <lineage>
        <taxon>Eukaryota</taxon>
        <taxon>Metazoa</taxon>
        <taxon>Ecdysozoa</taxon>
        <taxon>Arthropoda</taxon>
        <taxon>Hexapoda</taxon>
        <taxon>Insecta</taxon>
        <taxon>Pterygota</taxon>
        <taxon>Neoptera</taxon>
        <taxon>Paraneoptera</taxon>
        <taxon>Hemiptera</taxon>
        <taxon>Heteroptera</taxon>
        <taxon>Panheteroptera</taxon>
        <taxon>Pentatomomorpha</taxon>
        <taxon>Pentatomoidea</taxon>
        <taxon>Pentatomidae</taxon>
        <taxon>Pentatominae</taxon>
        <taxon>Nezara</taxon>
    </lineage>
</organism>
<sequence length="47" mass="5508">MARTAEAETPKWHSSDIDHIHKNNFNTLTYFAGLKCQCNRIDSVEWK</sequence>
<dbReference type="AlphaFoldDB" id="A0A9P0HM37"/>
<evidence type="ECO:0000313" key="1">
    <source>
        <dbReference type="EMBL" id="CAH1405238.1"/>
    </source>
</evidence>
<keyword evidence="2" id="KW-1185">Reference proteome</keyword>
<reference evidence="1" key="1">
    <citation type="submission" date="2022-01" db="EMBL/GenBank/DDBJ databases">
        <authorList>
            <person name="King R."/>
        </authorList>
    </citation>
    <scope>NUCLEOTIDE SEQUENCE</scope>
</reference>
<dbReference type="Proteomes" id="UP001152798">
    <property type="component" value="Chromosome 6"/>
</dbReference>
<dbReference type="EMBL" id="OV725082">
    <property type="protein sequence ID" value="CAH1405238.1"/>
    <property type="molecule type" value="Genomic_DNA"/>
</dbReference>
<evidence type="ECO:0000313" key="2">
    <source>
        <dbReference type="Proteomes" id="UP001152798"/>
    </source>
</evidence>
<name>A0A9P0HM37_NEZVI</name>